<proteinExistence type="predicted"/>
<dbReference type="Proteomes" id="UP001352852">
    <property type="component" value="Unassembled WGS sequence"/>
</dbReference>
<dbReference type="EMBL" id="JAHUTJ010004370">
    <property type="protein sequence ID" value="MED6265876.1"/>
    <property type="molecule type" value="Genomic_DNA"/>
</dbReference>
<feature type="non-terminal residue" evidence="1">
    <location>
        <position position="1"/>
    </location>
</feature>
<keyword evidence="2" id="KW-1185">Reference proteome</keyword>
<sequence>SRPRHSHRRRPLVQPPFLLSTNCTEIEHWLELLPLLEKKYGADRYEFENNWVPTKPALNNYKIITNPRSVFAVSVHGVLKSQRSCAWVDRKMARMYHVKPRGKPVLEPQQLTYDGRLLSCSACLASAVNTVLRETGLLPADGAK</sequence>
<gene>
    <name evidence="1" type="ORF">CHARACLAT_029951</name>
</gene>
<reference evidence="1 2" key="1">
    <citation type="submission" date="2021-06" db="EMBL/GenBank/DDBJ databases">
        <authorList>
            <person name="Palmer J.M."/>
        </authorList>
    </citation>
    <scope>NUCLEOTIDE SEQUENCE [LARGE SCALE GENOMIC DNA]</scope>
    <source>
        <strain evidence="1 2">CL_MEX2019</strain>
        <tissue evidence="1">Muscle</tissue>
    </source>
</reference>
<evidence type="ECO:0000313" key="2">
    <source>
        <dbReference type="Proteomes" id="UP001352852"/>
    </source>
</evidence>
<comment type="caution">
    <text evidence="1">The sequence shown here is derived from an EMBL/GenBank/DDBJ whole genome shotgun (WGS) entry which is preliminary data.</text>
</comment>
<accession>A0ABU7CUQ3</accession>
<organism evidence="1 2">
    <name type="scientific">Characodon lateralis</name>
    <dbReference type="NCBI Taxonomy" id="208331"/>
    <lineage>
        <taxon>Eukaryota</taxon>
        <taxon>Metazoa</taxon>
        <taxon>Chordata</taxon>
        <taxon>Craniata</taxon>
        <taxon>Vertebrata</taxon>
        <taxon>Euteleostomi</taxon>
        <taxon>Actinopterygii</taxon>
        <taxon>Neopterygii</taxon>
        <taxon>Teleostei</taxon>
        <taxon>Neoteleostei</taxon>
        <taxon>Acanthomorphata</taxon>
        <taxon>Ovalentaria</taxon>
        <taxon>Atherinomorphae</taxon>
        <taxon>Cyprinodontiformes</taxon>
        <taxon>Goodeidae</taxon>
        <taxon>Characodon</taxon>
    </lineage>
</organism>
<name>A0ABU7CUQ3_9TELE</name>
<evidence type="ECO:0000313" key="1">
    <source>
        <dbReference type="EMBL" id="MED6265876.1"/>
    </source>
</evidence>
<protein>
    <submittedName>
        <fullName evidence="1">Uncharacterized protein</fullName>
    </submittedName>
</protein>